<dbReference type="EMBL" id="DSZY01000020">
    <property type="protein sequence ID" value="HGU40409.1"/>
    <property type="molecule type" value="Genomic_DNA"/>
</dbReference>
<feature type="compositionally biased region" description="Basic and acidic residues" evidence="4">
    <location>
        <begin position="177"/>
        <end position="186"/>
    </location>
</feature>
<accession>A0A7C4W319</accession>
<dbReference type="Pfam" id="PF01078">
    <property type="entry name" value="Mg_chelatase"/>
    <property type="match status" value="1"/>
</dbReference>
<dbReference type="SMART" id="SM00382">
    <property type="entry name" value="AAA"/>
    <property type="match status" value="1"/>
</dbReference>
<dbReference type="GO" id="GO:0005524">
    <property type="term" value="F:ATP binding"/>
    <property type="evidence" value="ECO:0007669"/>
    <property type="project" value="UniProtKB-KW"/>
</dbReference>
<keyword evidence="2" id="KW-0547">Nucleotide-binding</keyword>
<dbReference type="InterPro" id="IPR020568">
    <property type="entry name" value="Ribosomal_Su5_D2-typ_SF"/>
</dbReference>
<gene>
    <name evidence="6" type="ORF">ENT77_04335</name>
</gene>
<dbReference type="InterPro" id="IPR045006">
    <property type="entry name" value="CHLI-like"/>
</dbReference>
<dbReference type="Gene3D" id="3.40.50.300">
    <property type="entry name" value="P-loop containing nucleotide triphosphate hydrolases"/>
    <property type="match status" value="1"/>
</dbReference>
<dbReference type="GO" id="GO:0003677">
    <property type="term" value="F:DNA binding"/>
    <property type="evidence" value="ECO:0007669"/>
    <property type="project" value="InterPro"/>
</dbReference>
<comment type="caution">
    <text evidence="6">The sequence shown here is derived from an EMBL/GenBank/DDBJ whole genome shotgun (WGS) entry which is preliminary data.</text>
</comment>
<dbReference type="AlphaFoldDB" id="A0A7C4W319"/>
<evidence type="ECO:0000256" key="2">
    <source>
        <dbReference type="ARBA" id="ARBA00022741"/>
    </source>
</evidence>
<dbReference type="PROSITE" id="PS50051">
    <property type="entry name" value="MCM_2"/>
    <property type="match status" value="1"/>
</dbReference>
<evidence type="ECO:0000259" key="5">
    <source>
        <dbReference type="PROSITE" id="PS50051"/>
    </source>
</evidence>
<dbReference type="SUPFAM" id="SSF54211">
    <property type="entry name" value="Ribosomal protein S5 domain 2-like"/>
    <property type="match status" value="1"/>
</dbReference>
<proteinExistence type="inferred from homology"/>
<dbReference type="InterPro" id="IPR000523">
    <property type="entry name" value="Mg_chelatse_chII-like_cat_dom"/>
</dbReference>
<feature type="region of interest" description="Disordered" evidence="4">
    <location>
        <begin position="165"/>
        <end position="186"/>
    </location>
</feature>
<dbReference type="InterPro" id="IPR001208">
    <property type="entry name" value="MCM_dom"/>
</dbReference>
<keyword evidence="3 6" id="KW-0067">ATP-binding</keyword>
<dbReference type="Pfam" id="PF13335">
    <property type="entry name" value="Mg_chelatase_C"/>
    <property type="match status" value="1"/>
</dbReference>
<reference evidence="6" key="1">
    <citation type="journal article" date="2020" name="mSystems">
        <title>Genome- and Community-Level Interaction Insights into Carbon Utilization and Element Cycling Functions of Hydrothermarchaeota in Hydrothermal Sediment.</title>
        <authorList>
            <person name="Zhou Z."/>
            <person name="Liu Y."/>
            <person name="Xu W."/>
            <person name="Pan J."/>
            <person name="Luo Z.H."/>
            <person name="Li M."/>
        </authorList>
    </citation>
    <scope>NUCLEOTIDE SEQUENCE [LARGE SCALE GENOMIC DNA]</scope>
    <source>
        <strain evidence="6">SpSt-609</strain>
    </source>
</reference>
<dbReference type="PRINTS" id="PR01657">
    <property type="entry name" value="MCMFAMILY"/>
</dbReference>
<dbReference type="InterPro" id="IPR003593">
    <property type="entry name" value="AAA+_ATPase"/>
</dbReference>
<dbReference type="PANTHER" id="PTHR32039:SF7">
    <property type="entry name" value="COMPETENCE PROTEIN COMM"/>
    <property type="match status" value="1"/>
</dbReference>
<dbReference type="InterPro" id="IPR027417">
    <property type="entry name" value="P-loop_NTPase"/>
</dbReference>
<dbReference type="Gene3D" id="3.30.230.10">
    <property type="match status" value="1"/>
</dbReference>
<evidence type="ECO:0000256" key="1">
    <source>
        <dbReference type="ARBA" id="ARBA00006354"/>
    </source>
</evidence>
<dbReference type="InterPro" id="IPR025158">
    <property type="entry name" value="Mg_chelat-rel_C"/>
</dbReference>
<dbReference type="InterPro" id="IPR014721">
    <property type="entry name" value="Ribsml_uS5_D2-typ_fold_subgr"/>
</dbReference>
<dbReference type="NCBIfam" id="TIGR00368">
    <property type="entry name" value="YifB family Mg chelatase-like AAA ATPase"/>
    <property type="match status" value="1"/>
</dbReference>
<feature type="domain" description="MCM C-terminal AAA(+) ATPase" evidence="5">
    <location>
        <begin position="285"/>
        <end position="383"/>
    </location>
</feature>
<organism evidence="6">
    <name type="scientific">Fervidobacterium thailandense</name>
    <dbReference type="NCBI Taxonomy" id="1008305"/>
    <lineage>
        <taxon>Bacteria</taxon>
        <taxon>Thermotogati</taxon>
        <taxon>Thermotogota</taxon>
        <taxon>Thermotogae</taxon>
        <taxon>Thermotogales</taxon>
        <taxon>Fervidobacteriaceae</taxon>
        <taxon>Fervidobacterium</taxon>
    </lineage>
</organism>
<dbReference type="PANTHER" id="PTHR32039">
    <property type="entry name" value="MAGNESIUM-CHELATASE SUBUNIT CHLI"/>
    <property type="match status" value="1"/>
</dbReference>
<evidence type="ECO:0000256" key="4">
    <source>
        <dbReference type="SAM" id="MobiDB-lite"/>
    </source>
</evidence>
<protein>
    <submittedName>
        <fullName evidence="6">ATP-binding protein</fullName>
    </submittedName>
</protein>
<dbReference type="Pfam" id="PF13541">
    <property type="entry name" value="ChlI"/>
    <property type="match status" value="1"/>
</dbReference>
<sequence>MFFRLNSAVLLGLKPLLVVVEVDINSRSVRRDINIVGLPDAAVKESKQRILSAFKNSGIVMPDGLITVNLAPSDVKKEGTFLDLAIALAILGAQKSIPKFDSVVLGELGLDGTVRKVRGVLPILLEFFNEGKEFIIPAENLKEALATQARFKAFHTLSEAVHSLRTGSYTPPNVHQESSESEHLSEQDLDFSDIKGHTLPKRALEIAAAGGHNVLMIGPPGTGKTMFAKRFPTILPEMDEQESIETSKIYSAVGLLNDCLVRKRPFRNPHHSASAVSIIGGGSNVKPGEITLAHNGVLFLDELPEFRRDVLEALREPLEEGVVTVSRAKGSYIFPARFQLIAAMNPCPCGYYGDKEIPCKCSPLEIRRYWKNISGPILDRIDIQIHVPRISFEEMRARSYGESSTQIRERVIKARELQKRRYVSERFKLNAHLTHKMLEKYVTLTSEAEELLKSYALRHKLSGRAIDKVIKVARTVADLNGTECVDLKALAEALQFRLTNFEEIGL</sequence>
<comment type="similarity">
    <text evidence="1">Belongs to the Mg-chelatase subunits D/I family. ComM subfamily.</text>
</comment>
<evidence type="ECO:0000256" key="3">
    <source>
        <dbReference type="ARBA" id="ARBA00022840"/>
    </source>
</evidence>
<name>A0A7C4W319_9BACT</name>
<dbReference type="SUPFAM" id="SSF52540">
    <property type="entry name" value="P-loop containing nucleoside triphosphate hydrolases"/>
    <property type="match status" value="1"/>
</dbReference>
<dbReference type="InterPro" id="IPR004482">
    <property type="entry name" value="Mg_chelat-rel"/>
</dbReference>
<evidence type="ECO:0000313" key="6">
    <source>
        <dbReference type="EMBL" id="HGU40409.1"/>
    </source>
</evidence>